<name>B4LDN8_DROVI</name>
<feature type="compositionally biased region" description="Polar residues" evidence="1">
    <location>
        <begin position="312"/>
        <end position="326"/>
    </location>
</feature>
<feature type="compositionally biased region" description="Basic and acidic residues" evidence="1">
    <location>
        <begin position="836"/>
        <end position="848"/>
    </location>
</feature>
<gene>
    <name evidence="2" type="primary">Dvir\GJ13557</name>
    <name evidence="2" type="ORF">Dvir_GJ13557</name>
</gene>
<feature type="compositionally biased region" description="Basic and acidic residues" evidence="1">
    <location>
        <begin position="666"/>
        <end position="676"/>
    </location>
</feature>
<accession>B4LDN8</accession>
<feature type="region of interest" description="Disordered" evidence="1">
    <location>
        <begin position="247"/>
        <end position="347"/>
    </location>
</feature>
<evidence type="ECO:0000313" key="2">
    <source>
        <dbReference type="EMBL" id="EDW69999.2"/>
    </source>
</evidence>
<dbReference type="InParanoid" id="B4LDN8"/>
<feature type="compositionally biased region" description="Polar residues" evidence="1">
    <location>
        <begin position="272"/>
        <end position="292"/>
    </location>
</feature>
<dbReference type="eggNOG" id="KOG3759">
    <property type="taxonomic scope" value="Eukaryota"/>
</dbReference>
<dbReference type="STRING" id="7244.B4LDN8"/>
<dbReference type="HOGENOM" id="CLU_363804_0_0_1"/>
<feature type="compositionally biased region" description="Polar residues" evidence="1">
    <location>
        <begin position="853"/>
        <end position="865"/>
    </location>
</feature>
<dbReference type="KEGG" id="dvi:6624684"/>
<reference evidence="2" key="3">
    <citation type="submission" date="2008-06" db="EMBL/GenBank/DDBJ databases">
        <authorList>
            <consortium name="FlyBase"/>
        </authorList>
    </citation>
    <scope>NUCLEOTIDE SEQUENCE</scope>
    <source>
        <strain evidence="2">TSC#15010-1051.87</strain>
    </source>
</reference>
<keyword evidence="4" id="KW-1185">Reference proteome</keyword>
<feature type="region of interest" description="Disordered" evidence="1">
    <location>
        <begin position="386"/>
        <end position="410"/>
    </location>
</feature>
<dbReference type="AlphaFoldDB" id="B4LDN8"/>
<feature type="compositionally biased region" description="Low complexity" evidence="1">
    <location>
        <begin position="563"/>
        <end position="575"/>
    </location>
</feature>
<feature type="compositionally biased region" description="Polar residues" evidence="1">
    <location>
        <begin position="653"/>
        <end position="665"/>
    </location>
</feature>
<feature type="compositionally biased region" description="Low complexity" evidence="1">
    <location>
        <begin position="293"/>
        <end position="302"/>
    </location>
</feature>
<feature type="region of interest" description="Disordered" evidence="1">
    <location>
        <begin position="653"/>
        <end position="676"/>
    </location>
</feature>
<reference evidence="2" key="2">
    <citation type="journal article" date="2008" name="Bioinformatics">
        <title>Assembly reconciliation.</title>
        <authorList>
            <person name="Zimin A.V."/>
            <person name="Smith D.R."/>
            <person name="Sutton G."/>
            <person name="Yorke J.A."/>
        </authorList>
    </citation>
    <scope>NUCLEOTIDE SEQUENCE</scope>
    <source>
        <strain evidence="2">TSC#15010-1051.87</strain>
    </source>
</reference>
<feature type="compositionally biased region" description="Polar residues" evidence="1">
    <location>
        <begin position="583"/>
        <end position="602"/>
    </location>
</feature>
<evidence type="ECO:0000313" key="4">
    <source>
        <dbReference type="Proteomes" id="UP000008792"/>
    </source>
</evidence>
<evidence type="ECO:0000313" key="3">
    <source>
        <dbReference type="EMBL" id="KRF84665.1"/>
    </source>
</evidence>
<feature type="region of interest" description="Disordered" evidence="1">
    <location>
        <begin position="541"/>
        <end position="609"/>
    </location>
</feature>
<feature type="region of interest" description="Disordered" evidence="1">
    <location>
        <begin position="832"/>
        <end position="866"/>
    </location>
</feature>
<evidence type="ECO:0000256" key="1">
    <source>
        <dbReference type="SAM" id="MobiDB-lite"/>
    </source>
</evidence>
<dbReference type="EMBL" id="CH940647">
    <property type="protein sequence ID" value="KRF84665.1"/>
    <property type="molecule type" value="Genomic_DNA"/>
</dbReference>
<feature type="compositionally biased region" description="Polar residues" evidence="1">
    <location>
        <begin position="336"/>
        <end position="347"/>
    </location>
</feature>
<protein>
    <submittedName>
        <fullName evidence="2">Uncharacterized protein, isoform A</fullName>
    </submittedName>
    <submittedName>
        <fullName evidence="3">Uncharacterized protein, isoform B</fullName>
    </submittedName>
</protein>
<dbReference type="EMBL" id="CH940647">
    <property type="protein sequence ID" value="EDW69999.2"/>
    <property type="molecule type" value="Genomic_DNA"/>
</dbReference>
<reference evidence="2 4" key="1">
    <citation type="journal article" date="2007" name="Nature">
        <title>Evolution of genes and genomes on the Drosophila phylogeny.</title>
        <authorList>
            <consortium name="Drosophila 12 Genomes Consortium"/>
            <person name="Clark A.G."/>
            <person name="Eisen M.B."/>
            <person name="Smith D.R."/>
            <person name="Bergman C.M."/>
            <person name="Oliver B."/>
            <person name="Markow T.A."/>
            <person name="Kaufman T.C."/>
            <person name="Kellis M."/>
            <person name="Gelbart W."/>
            <person name="Iyer V.N."/>
            <person name="Pollard D.A."/>
            <person name="Sackton T.B."/>
            <person name="Larracuente A.M."/>
            <person name="Singh N.D."/>
            <person name="Abad J.P."/>
            <person name="Abt D.N."/>
            <person name="Adryan B."/>
            <person name="Aguade M."/>
            <person name="Akashi H."/>
            <person name="Anderson W.W."/>
            <person name="Aquadro C.F."/>
            <person name="Ardell D.H."/>
            <person name="Arguello R."/>
            <person name="Artieri C.G."/>
            <person name="Barbash D.A."/>
            <person name="Barker D."/>
            <person name="Barsanti P."/>
            <person name="Batterham P."/>
            <person name="Batzoglou S."/>
            <person name="Begun D."/>
            <person name="Bhutkar A."/>
            <person name="Blanco E."/>
            <person name="Bosak S.A."/>
            <person name="Bradley R.K."/>
            <person name="Brand A.D."/>
            <person name="Brent M.R."/>
            <person name="Brooks A.N."/>
            <person name="Brown R.H."/>
            <person name="Butlin R.K."/>
            <person name="Caggese C."/>
            <person name="Calvi B.R."/>
            <person name="Bernardo de Carvalho A."/>
            <person name="Caspi A."/>
            <person name="Castrezana S."/>
            <person name="Celniker S.E."/>
            <person name="Chang J.L."/>
            <person name="Chapple C."/>
            <person name="Chatterji S."/>
            <person name="Chinwalla A."/>
            <person name="Civetta A."/>
            <person name="Clifton S.W."/>
            <person name="Comeron J.M."/>
            <person name="Costello J.C."/>
            <person name="Coyne J.A."/>
            <person name="Daub J."/>
            <person name="David R.G."/>
            <person name="Delcher A.L."/>
            <person name="Delehaunty K."/>
            <person name="Do C.B."/>
            <person name="Ebling H."/>
            <person name="Edwards K."/>
            <person name="Eickbush T."/>
            <person name="Evans J.D."/>
            <person name="Filipski A."/>
            <person name="Findeiss S."/>
            <person name="Freyhult E."/>
            <person name="Fulton L."/>
            <person name="Fulton R."/>
            <person name="Garcia A.C."/>
            <person name="Gardiner A."/>
            <person name="Garfield D.A."/>
            <person name="Garvin B.E."/>
            <person name="Gibson G."/>
            <person name="Gilbert D."/>
            <person name="Gnerre S."/>
            <person name="Godfrey J."/>
            <person name="Good R."/>
            <person name="Gotea V."/>
            <person name="Gravely B."/>
            <person name="Greenberg A.J."/>
            <person name="Griffiths-Jones S."/>
            <person name="Gross S."/>
            <person name="Guigo R."/>
            <person name="Gustafson E.A."/>
            <person name="Haerty W."/>
            <person name="Hahn M.W."/>
            <person name="Halligan D.L."/>
            <person name="Halpern A.L."/>
            <person name="Halter G.M."/>
            <person name="Han M.V."/>
            <person name="Heger A."/>
            <person name="Hillier L."/>
            <person name="Hinrichs A.S."/>
            <person name="Holmes I."/>
            <person name="Hoskins R.A."/>
            <person name="Hubisz M.J."/>
            <person name="Hultmark D."/>
            <person name="Huntley M.A."/>
            <person name="Jaffe D.B."/>
            <person name="Jagadeeshan S."/>
            <person name="Jeck W.R."/>
            <person name="Johnson J."/>
            <person name="Jones C.D."/>
            <person name="Jordan W.C."/>
            <person name="Karpen G.H."/>
            <person name="Kataoka E."/>
            <person name="Keightley P.D."/>
            <person name="Kheradpour P."/>
            <person name="Kirkness E.F."/>
            <person name="Koerich L.B."/>
            <person name="Kristiansen K."/>
            <person name="Kudrna D."/>
            <person name="Kulathinal R.J."/>
            <person name="Kumar S."/>
            <person name="Kwok R."/>
            <person name="Lander E."/>
            <person name="Langley C.H."/>
            <person name="Lapoint R."/>
            <person name="Lazzaro B.P."/>
            <person name="Lee S.J."/>
            <person name="Levesque L."/>
            <person name="Li R."/>
            <person name="Lin C.F."/>
            <person name="Lin M.F."/>
            <person name="Lindblad-Toh K."/>
            <person name="Llopart A."/>
            <person name="Long M."/>
            <person name="Low L."/>
            <person name="Lozovsky E."/>
            <person name="Lu J."/>
            <person name="Luo M."/>
            <person name="Machado C.A."/>
            <person name="Makalowski W."/>
            <person name="Marzo M."/>
            <person name="Matsuda M."/>
            <person name="Matzkin L."/>
            <person name="McAllister B."/>
            <person name="McBride C.S."/>
            <person name="McKernan B."/>
            <person name="McKernan K."/>
            <person name="Mendez-Lago M."/>
            <person name="Minx P."/>
            <person name="Mollenhauer M.U."/>
            <person name="Montooth K."/>
            <person name="Mount S.M."/>
            <person name="Mu X."/>
            <person name="Myers E."/>
            <person name="Negre B."/>
            <person name="Newfeld S."/>
            <person name="Nielsen R."/>
            <person name="Noor M.A."/>
            <person name="O'Grady P."/>
            <person name="Pachter L."/>
            <person name="Papaceit M."/>
            <person name="Parisi M.J."/>
            <person name="Parisi M."/>
            <person name="Parts L."/>
            <person name="Pedersen J.S."/>
            <person name="Pesole G."/>
            <person name="Phillippy A.M."/>
            <person name="Ponting C.P."/>
            <person name="Pop M."/>
            <person name="Porcelli D."/>
            <person name="Powell J.R."/>
            <person name="Prohaska S."/>
            <person name="Pruitt K."/>
            <person name="Puig M."/>
            <person name="Quesneville H."/>
            <person name="Ram K.R."/>
            <person name="Rand D."/>
            <person name="Rasmussen M.D."/>
            <person name="Reed L.K."/>
            <person name="Reenan R."/>
            <person name="Reily A."/>
            <person name="Remington K.A."/>
            <person name="Rieger T.T."/>
            <person name="Ritchie M.G."/>
            <person name="Robin C."/>
            <person name="Rogers Y.H."/>
            <person name="Rohde C."/>
            <person name="Rozas J."/>
            <person name="Rubenfield M.J."/>
            <person name="Ruiz A."/>
            <person name="Russo S."/>
            <person name="Salzberg S.L."/>
            <person name="Sanchez-Gracia A."/>
            <person name="Saranga D.J."/>
            <person name="Sato H."/>
            <person name="Schaeffer S.W."/>
            <person name="Schatz M.C."/>
            <person name="Schlenke T."/>
            <person name="Schwartz R."/>
            <person name="Segarra C."/>
            <person name="Singh R.S."/>
            <person name="Sirot L."/>
            <person name="Sirota M."/>
            <person name="Sisneros N.B."/>
            <person name="Smith C.D."/>
            <person name="Smith T.F."/>
            <person name="Spieth J."/>
            <person name="Stage D.E."/>
            <person name="Stark A."/>
            <person name="Stephan W."/>
            <person name="Strausberg R.L."/>
            <person name="Strempel S."/>
            <person name="Sturgill D."/>
            <person name="Sutton G."/>
            <person name="Sutton G.G."/>
            <person name="Tao W."/>
            <person name="Teichmann S."/>
            <person name="Tobari Y.N."/>
            <person name="Tomimura Y."/>
            <person name="Tsolas J.M."/>
            <person name="Valente V.L."/>
            <person name="Venter E."/>
            <person name="Venter J.C."/>
            <person name="Vicario S."/>
            <person name="Vieira F.G."/>
            <person name="Vilella A.J."/>
            <person name="Villasante A."/>
            <person name="Walenz B."/>
            <person name="Wang J."/>
            <person name="Wasserman M."/>
            <person name="Watts T."/>
            <person name="Wilson D."/>
            <person name="Wilson R.K."/>
            <person name="Wing R.A."/>
            <person name="Wolfner M.F."/>
            <person name="Wong A."/>
            <person name="Wong G.K."/>
            <person name="Wu C.I."/>
            <person name="Wu G."/>
            <person name="Yamamoto D."/>
            <person name="Yang H.P."/>
            <person name="Yang S.P."/>
            <person name="Yorke J.A."/>
            <person name="Yoshida K."/>
            <person name="Zdobnov E."/>
            <person name="Zhang P."/>
            <person name="Zhang Y."/>
            <person name="Zimin A.V."/>
            <person name="Baldwin J."/>
            <person name="Abdouelleil A."/>
            <person name="Abdulkadir J."/>
            <person name="Abebe A."/>
            <person name="Abera B."/>
            <person name="Abreu J."/>
            <person name="Acer S.C."/>
            <person name="Aftuck L."/>
            <person name="Alexander A."/>
            <person name="An P."/>
            <person name="Anderson E."/>
            <person name="Anderson S."/>
            <person name="Arachi H."/>
            <person name="Azer M."/>
            <person name="Bachantsang P."/>
            <person name="Barry A."/>
            <person name="Bayul T."/>
            <person name="Berlin A."/>
            <person name="Bessette D."/>
            <person name="Bloom T."/>
            <person name="Blye J."/>
            <person name="Boguslavskiy L."/>
            <person name="Bonnet C."/>
            <person name="Boukhgalter B."/>
            <person name="Bourzgui I."/>
            <person name="Brown A."/>
            <person name="Cahill P."/>
            <person name="Channer S."/>
            <person name="Cheshatsang Y."/>
            <person name="Chuda L."/>
            <person name="Citroen M."/>
            <person name="Collymore A."/>
            <person name="Cooke P."/>
            <person name="Costello M."/>
            <person name="D'Aco K."/>
            <person name="Daza R."/>
            <person name="De Haan G."/>
            <person name="DeGray S."/>
            <person name="DeMaso C."/>
            <person name="Dhargay N."/>
            <person name="Dooley K."/>
            <person name="Dooley E."/>
            <person name="Doricent M."/>
            <person name="Dorje P."/>
            <person name="Dorjee K."/>
            <person name="Dupes A."/>
            <person name="Elong R."/>
            <person name="Falk J."/>
            <person name="Farina A."/>
            <person name="Faro S."/>
            <person name="Ferguson D."/>
            <person name="Fisher S."/>
            <person name="Foley C.D."/>
            <person name="Franke A."/>
            <person name="Friedrich D."/>
            <person name="Gadbois L."/>
            <person name="Gearin G."/>
            <person name="Gearin C.R."/>
            <person name="Giannoukos G."/>
            <person name="Goode T."/>
            <person name="Graham J."/>
            <person name="Grandbois E."/>
            <person name="Grewal S."/>
            <person name="Gyaltsen K."/>
            <person name="Hafez N."/>
            <person name="Hagos B."/>
            <person name="Hall J."/>
            <person name="Henson C."/>
            <person name="Hollinger A."/>
            <person name="Honan T."/>
            <person name="Huard M.D."/>
            <person name="Hughes L."/>
            <person name="Hurhula B."/>
            <person name="Husby M.E."/>
            <person name="Kamat A."/>
            <person name="Kanga B."/>
            <person name="Kashin S."/>
            <person name="Khazanovich D."/>
            <person name="Kisner P."/>
            <person name="Lance K."/>
            <person name="Lara M."/>
            <person name="Lee W."/>
            <person name="Lennon N."/>
            <person name="Letendre F."/>
            <person name="LeVine R."/>
            <person name="Lipovsky A."/>
            <person name="Liu X."/>
            <person name="Liu J."/>
            <person name="Liu S."/>
            <person name="Lokyitsang T."/>
            <person name="Lokyitsang Y."/>
            <person name="Lubonja R."/>
            <person name="Lui A."/>
            <person name="MacDonald P."/>
            <person name="Magnisalis V."/>
            <person name="Maru K."/>
            <person name="Matthews C."/>
            <person name="McCusker W."/>
            <person name="McDonough S."/>
            <person name="Mehta T."/>
            <person name="Meldrim J."/>
            <person name="Meneus L."/>
            <person name="Mihai O."/>
            <person name="Mihalev A."/>
            <person name="Mihova T."/>
            <person name="Mittelman R."/>
            <person name="Mlenga V."/>
            <person name="Montmayeur A."/>
            <person name="Mulrain L."/>
            <person name="Navidi A."/>
            <person name="Naylor J."/>
            <person name="Negash T."/>
            <person name="Nguyen T."/>
            <person name="Nguyen N."/>
            <person name="Nicol R."/>
            <person name="Norbu C."/>
            <person name="Norbu N."/>
            <person name="Novod N."/>
            <person name="O'Neill B."/>
            <person name="Osman S."/>
            <person name="Markiewicz E."/>
            <person name="Oyono O.L."/>
            <person name="Patti C."/>
            <person name="Phunkhang P."/>
            <person name="Pierre F."/>
            <person name="Priest M."/>
            <person name="Raghuraman S."/>
            <person name="Rege F."/>
            <person name="Reyes R."/>
            <person name="Rise C."/>
            <person name="Rogov P."/>
            <person name="Ross K."/>
            <person name="Ryan E."/>
            <person name="Settipalli S."/>
            <person name="Shea T."/>
            <person name="Sherpa N."/>
            <person name="Shi L."/>
            <person name="Shih D."/>
            <person name="Sparrow T."/>
            <person name="Spaulding J."/>
            <person name="Stalker J."/>
            <person name="Stange-Thomann N."/>
            <person name="Stavropoulos S."/>
            <person name="Stone C."/>
            <person name="Strader C."/>
            <person name="Tesfaye S."/>
            <person name="Thomson T."/>
            <person name="Thoulutsang Y."/>
            <person name="Thoulutsang D."/>
            <person name="Topham K."/>
            <person name="Topping I."/>
            <person name="Tsamla T."/>
            <person name="Vassiliev H."/>
            <person name="Vo A."/>
            <person name="Wangchuk T."/>
            <person name="Wangdi T."/>
            <person name="Weiand M."/>
            <person name="Wilkinson J."/>
            <person name="Wilson A."/>
            <person name="Yadav S."/>
            <person name="Young G."/>
            <person name="Yu Q."/>
            <person name="Zembek L."/>
            <person name="Zhong D."/>
            <person name="Zimmer A."/>
            <person name="Zwirko Z."/>
            <person name="Jaffe D.B."/>
            <person name="Alvarez P."/>
            <person name="Brockman W."/>
            <person name="Butler J."/>
            <person name="Chin C."/>
            <person name="Gnerre S."/>
            <person name="Grabherr M."/>
            <person name="Kleber M."/>
            <person name="Mauceli E."/>
            <person name="MacCallum I."/>
        </authorList>
    </citation>
    <scope>NUCLEOTIDE SEQUENCE [LARGE SCALE GENOMIC DNA]</scope>
    <source>
        <strain evidence="2">TSC#15010-1051.87</strain>
        <strain evidence="4">Tucson 15010-1051.87</strain>
    </source>
</reference>
<feature type="compositionally biased region" description="Polar residues" evidence="1">
    <location>
        <begin position="247"/>
        <end position="263"/>
    </location>
</feature>
<dbReference type="Proteomes" id="UP000008792">
    <property type="component" value="Unassembled WGS sequence"/>
</dbReference>
<dbReference type="OrthoDB" id="10068328at2759"/>
<proteinExistence type="predicted"/>
<sequence length="893" mass="101510">MACFKRDRLDCECPVECPKVQLTKERRYTWMNSSGCIVSRPLTNYECQLEDEVQKLQDALFSLSSHYAKIQFRLRQIATASGYEQECLLRELERVTCQGIDDRHNELPNLLSDSHRLGNVRGKQHKIISDIRSRLTNLAEVTDVCFCAESESSYNLRRHHQRELDEAPFEETPLPATEEHEKNCSCVVCQERLEEKCKVPAYERGFLSETWPNEDCIEETQTQTKQKKKKSNKYSLEKLLIEQSSLLNPSRTGASRTVISSASGKKGPKEVNSMQRNSRISGVQSARSLNRTVSVNSKSKSKSNQEIKRQNKSVVQKPPTQSSKCWQVQRRKSNEPQKFSPRNSRMQNALDAAEAGEKCVPGCKCPGSKRMSQRDLALMQNYKTQMELKKSKSRNRAQGSKLKNDIEGNTETESTRRCQSCCSNPVEYKTKNTNMNGAKDTNRFKPQSCTTLYSGNQVEHKGKTTNFKKAKESPRISPQGSEMQYYKNHVEIRRDSKVKSQNFKASCPQTCITICPGNQAQQNVHIKRSTRCSIQNSLLQYPDNQVKHKNKSIHNNSARESPRSSSPSPRIQSPPERVEQTKSLKASKSTYRAQSNGQSTPPSELMQCDGNQDACEISKSSIRSKESQQRPAKRVQYQNLDCDCESDSELSSGCQNHQQDSSQETVHSRETDCREGDTQVPRYNCALAEMSTCFVHKRNARTLCDERSCTGVCSKTCTCWDQLPDESSKKPSKKELKTCDKETCAIKQAKRQAKKKPEKKESKKDLKSKSMTMIPNVKPLTPALKPPRNFVESQKNSYLIYPNVPAKYGSPTKEKCGRRFCRLFCNKLSRSSVDPNIKKKPDKKELKLSESLTNPCPQTSNSQGRETVLQELKSRFRAKESSANEGGWRLVKL</sequence>
<organism evidence="2 4">
    <name type="scientific">Drosophila virilis</name>
    <name type="common">Fruit fly</name>
    <dbReference type="NCBI Taxonomy" id="7244"/>
    <lineage>
        <taxon>Eukaryota</taxon>
        <taxon>Metazoa</taxon>
        <taxon>Ecdysozoa</taxon>
        <taxon>Arthropoda</taxon>
        <taxon>Hexapoda</taxon>
        <taxon>Insecta</taxon>
        <taxon>Pterygota</taxon>
        <taxon>Neoptera</taxon>
        <taxon>Endopterygota</taxon>
        <taxon>Diptera</taxon>
        <taxon>Brachycera</taxon>
        <taxon>Muscomorpha</taxon>
        <taxon>Ephydroidea</taxon>
        <taxon>Drosophilidae</taxon>
        <taxon>Drosophila</taxon>
    </lineage>
</organism>